<dbReference type="Proteomes" id="UP001610334">
    <property type="component" value="Unassembled WGS sequence"/>
</dbReference>
<keyword evidence="2" id="KW-1185">Reference proteome</keyword>
<proteinExistence type="predicted"/>
<gene>
    <name evidence="1" type="ORF">BJX63DRAFT_143428</name>
</gene>
<accession>A0ABR4HLM1</accession>
<reference evidence="1 2" key="1">
    <citation type="submission" date="2024-07" db="EMBL/GenBank/DDBJ databases">
        <title>Section-level genome sequencing and comparative genomics of Aspergillus sections Usti and Cavernicolus.</title>
        <authorList>
            <consortium name="Lawrence Berkeley National Laboratory"/>
            <person name="Nybo J.L."/>
            <person name="Vesth T.C."/>
            <person name="Theobald S."/>
            <person name="Frisvad J.C."/>
            <person name="Larsen T.O."/>
            <person name="Kjaerboelling I."/>
            <person name="Rothschild-Mancinelli K."/>
            <person name="Lyhne E.K."/>
            <person name="Kogle M.E."/>
            <person name="Barry K."/>
            <person name="Clum A."/>
            <person name="Na H."/>
            <person name="Ledsgaard L."/>
            <person name="Lin J."/>
            <person name="Lipzen A."/>
            <person name="Kuo A."/>
            <person name="Riley R."/>
            <person name="Mondo S."/>
            <person name="Labutti K."/>
            <person name="Haridas S."/>
            <person name="Pangalinan J."/>
            <person name="Salamov A.A."/>
            <person name="Simmons B.A."/>
            <person name="Magnuson J.K."/>
            <person name="Chen J."/>
            <person name="Drula E."/>
            <person name="Henrissat B."/>
            <person name="Wiebenga A."/>
            <person name="Lubbers R.J."/>
            <person name="Gomes A.C."/>
            <person name="Makela M.R."/>
            <person name="Stajich J."/>
            <person name="Grigoriev I.V."/>
            <person name="Mortensen U.H."/>
            <person name="De Vries R.P."/>
            <person name="Baker S.E."/>
            <person name="Andersen M.R."/>
        </authorList>
    </citation>
    <scope>NUCLEOTIDE SEQUENCE [LARGE SCALE GENOMIC DNA]</scope>
    <source>
        <strain evidence="1 2">CBS 588.65</strain>
    </source>
</reference>
<evidence type="ECO:0000313" key="2">
    <source>
        <dbReference type="Proteomes" id="UP001610334"/>
    </source>
</evidence>
<name>A0ABR4HLM1_9EURO</name>
<comment type="caution">
    <text evidence="1">The sequence shown here is derived from an EMBL/GenBank/DDBJ whole genome shotgun (WGS) entry which is preliminary data.</text>
</comment>
<organism evidence="1 2">
    <name type="scientific">Aspergillus granulosus</name>
    <dbReference type="NCBI Taxonomy" id="176169"/>
    <lineage>
        <taxon>Eukaryota</taxon>
        <taxon>Fungi</taxon>
        <taxon>Dikarya</taxon>
        <taxon>Ascomycota</taxon>
        <taxon>Pezizomycotina</taxon>
        <taxon>Eurotiomycetes</taxon>
        <taxon>Eurotiomycetidae</taxon>
        <taxon>Eurotiales</taxon>
        <taxon>Aspergillaceae</taxon>
        <taxon>Aspergillus</taxon>
        <taxon>Aspergillus subgen. Nidulantes</taxon>
    </lineage>
</organism>
<protein>
    <submittedName>
        <fullName evidence="1">Uncharacterized protein</fullName>
    </submittedName>
</protein>
<dbReference type="EMBL" id="JBFXLT010000023">
    <property type="protein sequence ID" value="KAL2816296.1"/>
    <property type="molecule type" value="Genomic_DNA"/>
</dbReference>
<evidence type="ECO:0000313" key="1">
    <source>
        <dbReference type="EMBL" id="KAL2816296.1"/>
    </source>
</evidence>
<sequence length="247" mass="27185">MLEQTFVILASLEIKERHQLGVPGFHGLTGHCSTDVMLSTLLLGMRKHGAAYPLSREICTNQRWDGGYPDLKTSLTSMKRATVAPVRVSSPDELTRPPFPTRVFVYTLGTKPTRRSELDSSQGWMHKVQGKLRATFSANGRLQTAVCWRLFSRITGHWSMLSTPFEIRPGAGAAGLSLKPVEGVKSHCLGRRSFKLDLDSSLGLPSITESGMAGDNRSLGLGLRIHGVAQPRCRGIWGPKLSTRHLR</sequence>